<evidence type="ECO:0000313" key="4">
    <source>
        <dbReference type="Proteomes" id="UP000247792"/>
    </source>
</evidence>
<organism evidence="3 4">
    <name type="scientific">Undibacterium pigrum</name>
    <dbReference type="NCBI Taxonomy" id="401470"/>
    <lineage>
        <taxon>Bacteria</taxon>
        <taxon>Pseudomonadati</taxon>
        <taxon>Pseudomonadota</taxon>
        <taxon>Betaproteobacteria</taxon>
        <taxon>Burkholderiales</taxon>
        <taxon>Oxalobacteraceae</taxon>
        <taxon>Undibacterium</taxon>
    </lineage>
</organism>
<comment type="caution">
    <text evidence="3">The sequence shown here is derived from an EMBL/GenBank/DDBJ whole genome shotgun (WGS) entry which is preliminary data.</text>
</comment>
<accession>A0A318IQF7</accession>
<gene>
    <name evidence="3" type="ORF">DFR42_11968</name>
</gene>
<dbReference type="AlphaFoldDB" id="A0A318IQF7"/>
<evidence type="ECO:0000256" key="1">
    <source>
        <dbReference type="SAM" id="MobiDB-lite"/>
    </source>
</evidence>
<keyword evidence="2" id="KW-0812">Transmembrane</keyword>
<feature type="transmembrane region" description="Helical" evidence="2">
    <location>
        <begin position="6"/>
        <end position="24"/>
    </location>
</feature>
<keyword evidence="4" id="KW-1185">Reference proteome</keyword>
<feature type="compositionally biased region" description="Polar residues" evidence="1">
    <location>
        <begin position="45"/>
        <end position="56"/>
    </location>
</feature>
<sequence length="56" mass="6556">MWLLALEAGVAMFMLIFIVWWTMFHGRAPERPEAPPKEDKKPIEQSKQSQDTENPQ</sequence>
<feature type="compositionally biased region" description="Basic and acidic residues" evidence="1">
    <location>
        <begin position="29"/>
        <end position="44"/>
    </location>
</feature>
<protein>
    <submittedName>
        <fullName evidence="3">Uncharacterized protein</fullName>
    </submittedName>
</protein>
<reference evidence="3 4" key="1">
    <citation type="submission" date="2018-05" db="EMBL/GenBank/DDBJ databases">
        <title>Genomic Encyclopedia of Type Strains, Phase IV (KMG-IV): sequencing the most valuable type-strain genomes for metagenomic binning, comparative biology and taxonomic classification.</title>
        <authorList>
            <person name="Goeker M."/>
        </authorList>
    </citation>
    <scope>NUCLEOTIDE SEQUENCE [LARGE SCALE GENOMIC DNA]</scope>
    <source>
        <strain evidence="3 4">DSM 19792</strain>
    </source>
</reference>
<evidence type="ECO:0000256" key="2">
    <source>
        <dbReference type="SAM" id="Phobius"/>
    </source>
</evidence>
<keyword evidence="2" id="KW-0472">Membrane</keyword>
<dbReference type="RefSeq" id="WP_170133712.1">
    <property type="nucleotide sequence ID" value="NZ_QJKB01000019.1"/>
</dbReference>
<name>A0A318IQF7_9BURK</name>
<evidence type="ECO:0000313" key="3">
    <source>
        <dbReference type="EMBL" id="PXX36860.1"/>
    </source>
</evidence>
<dbReference type="EMBL" id="QJKB01000019">
    <property type="protein sequence ID" value="PXX36860.1"/>
    <property type="molecule type" value="Genomic_DNA"/>
</dbReference>
<feature type="region of interest" description="Disordered" evidence="1">
    <location>
        <begin position="29"/>
        <end position="56"/>
    </location>
</feature>
<keyword evidence="2" id="KW-1133">Transmembrane helix</keyword>
<dbReference type="Proteomes" id="UP000247792">
    <property type="component" value="Unassembled WGS sequence"/>
</dbReference>
<proteinExistence type="predicted"/>